<evidence type="ECO:0008006" key="3">
    <source>
        <dbReference type="Google" id="ProtNLM"/>
    </source>
</evidence>
<accession>A0A8H5FPW0</accession>
<dbReference type="Gene3D" id="3.10.129.10">
    <property type="entry name" value="Hotdog Thioesterase"/>
    <property type="match status" value="1"/>
</dbReference>
<dbReference type="InterPro" id="IPR029069">
    <property type="entry name" value="HotDog_dom_sf"/>
</dbReference>
<evidence type="ECO:0000313" key="1">
    <source>
        <dbReference type="EMBL" id="KAF5344756.1"/>
    </source>
</evidence>
<dbReference type="OrthoDB" id="2831072at2759"/>
<sequence>MQPSSSSHKAWVDPASLPNHGDISAIGGNAADYIKQLNLNTYISYGVGNEDTFGYKVGKSVKFVDISVDRKEEKKGRLEATTVAELIVTKDMLNGAGMLHGGCVAYLIDNTGVLLLPPATNSIGP</sequence>
<reference evidence="1 2" key="1">
    <citation type="journal article" date="2020" name="ISME J.">
        <title>Uncovering the hidden diversity of litter-decomposition mechanisms in mushroom-forming fungi.</title>
        <authorList>
            <person name="Floudas D."/>
            <person name="Bentzer J."/>
            <person name="Ahren D."/>
            <person name="Johansson T."/>
            <person name="Persson P."/>
            <person name="Tunlid A."/>
        </authorList>
    </citation>
    <scope>NUCLEOTIDE SEQUENCE [LARGE SCALE GENOMIC DNA]</scope>
    <source>
        <strain evidence="1 2">CBS 146.42</strain>
    </source>
</reference>
<proteinExistence type="predicted"/>
<dbReference type="EMBL" id="JAACJO010000057">
    <property type="protein sequence ID" value="KAF5344756.1"/>
    <property type="molecule type" value="Genomic_DNA"/>
</dbReference>
<comment type="caution">
    <text evidence="1">The sequence shown here is derived from an EMBL/GenBank/DDBJ whole genome shotgun (WGS) entry which is preliminary data.</text>
</comment>
<dbReference type="SUPFAM" id="SSF54637">
    <property type="entry name" value="Thioesterase/thiol ester dehydrase-isomerase"/>
    <property type="match status" value="1"/>
</dbReference>
<protein>
    <recommendedName>
        <fullName evidence="3">Thioesterase domain-containing protein</fullName>
    </recommendedName>
</protein>
<gene>
    <name evidence="1" type="ORF">D9756_011059</name>
</gene>
<name>A0A8H5FPW0_9AGAR</name>
<dbReference type="AlphaFoldDB" id="A0A8H5FPW0"/>
<keyword evidence="2" id="KW-1185">Reference proteome</keyword>
<evidence type="ECO:0000313" key="2">
    <source>
        <dbReference type="Proteomes" id="UP000559027"/>
    </source>
</evidence>
<organism evidence="1 2">
    <name type="scientific">Leucocoprinus leucothites</name>
    <dbReference type="NCBI Taxonomy" id="201217"/>
    <lineage>
        <taxon>Eukaryota</taxon>
        <taxon>Fungi</taxon>
        <taxon>Dikarya</taxon>
        <taxon>Basidiomycota</taxon>
        <taxon>Agaricomycotina</taxon>
        <taxon>Agaricomycetes</taxon>
        <taxon>Agaricomycetidae</taxon>
        <taxon>Agaricales</taxon>
        <taxon>Agaricineae</taxon>
        <taxon>Agaricaceae</taxon>
        <taxon>Leucocoprinus</taxon>
    </lineage>
</organism>
<dbReference type="Proteomes" id="UP000559027">
    <property type="component" value="Unassembled WGS sequence"/>
</dbReference>